<dbReference type="PANTHER" id="PTHR30404:SF0">
    <property type="entry name" value="N-ACETYLMURAMOYL-L-ALANINE AMIDASE AMIC"/>
    <property type="match status" value="1"/>
</dbReference>
<organism evidence="5 6">
    <name type="scientific">Pedosphaera parvula (strain Ellin514)</name>
    <dbReference type="NCBI Taxonomy" id="320771"/>
    <lineage>
        <taxon>Bacteria</taxon>
        <taxon>Pseudomonadati</taxon>
        <taxon>Verrucomicrobiota</taxon>
        <taxon>Pedosphaerae</taxon>
        <taxon>Pedosphaerales</taxon>
        <taxon>Pedosphaeraceae</taxon>
        <taxon>Pedosphaera</taxon>
    </lineage>
</organism>
<dbReference type="Pfam" id="PF07833">
    <property type="entry name" value="Cu_amine_oxidN1"/>
    <property type="match status" value="1"/>
</dbReference>
<keyword evidence="6" id="KW-1185">Reference proteome</keyword>
<dbReference type="SMART" id="SM00646">
    <property type="entry name" value="Ami_3"/>
    <property type="match status" value="1"/>
</dbReference>
<protein>
    <recommendedName>
        <fullName evidence="2">N-acetylmuramoyl-L-alanine amidase</fullName>
        <ecNumber evidence="2">3.5.1.28</ecNumber>
    </recommendedName>
</protein>
<dbReference type="PANTHER" id="PTHR30404">
    <property type="entry name" value="N-ACETYLMURAMOYL-L-ALANINE AMIDASE"/>
    <property type="match status" value="1"/>
</dbReference>
<reference evidence="5 6" key="1">
    <citation type="journal article" date="2011" name="J. Bacteriol.">
        <title>Genome sequence of 'Pedosphaera parvula' Ellin514, an aerobic Verrucomicrobial isolate from pasture soil.</title>
        <authorList>
            <person name="Kant R."/>
            <person name="van Passel M.W."/>
            <person name="Sangwan P."/>
            <person name="Palva A."/>
            <person name="Lucas S."/>
            <person name="Copeland A."/>
            <person name="Lapidus A."/>
            <person name="Glavina Del Rio T."/>
            <person name="Dalin E."/>
            <person name="Tice H."/>
            <person name="Bruce D."/>
            <person name="Goodwin L."/>
            <person name="Pitluck S."/>
            <person name="Chertkov O."/>
            <person name="Larimer F.W."/>
            <person name="Land M.L."/>
            <person name="Hauser L."/>
            <person name="Brettin T.S."/>
            <person name="Detter J.C."/>
            <person name="Han S."/>
            <person name="de Vos W.M."/>
            <person name="Janssen P.H."/>
            <person name="Smidt H."/>
        </authorList>
    </citation>
    <scope>NUCLEOTIDE SEQUENCE [LARGE SCALE GENOMIC DNA]</scope>
    <source>
        <strain evidence="5 6">Ellin514</strain>
    </source>
</reference>
<evidence type="ECO:0000256" key="1">
    <source>
        <dbReference type="ARBA" id="ARBA00001561"/>
    </source>
</evidence>
<dbReference type="CDD" id="cd02696">
    <property type="entry name" value="MurNAc-LAA"/>
    <property type="match status" value="1"/>
</dbReference>
<dbReference type="Gene3D" id="3.40.630.40">
    <property type="entry name" value="Zn-dependent exopeptidases"/>
    <property type="match status" value="1"/>
</dbReference>
<feature type="domain" description="MurNAc-LAA" evidence="4">
    <location>
        <begin position="198"/>
        <end position="333"/>
    </location>
</feature>
<dbReference type="InterPro" id="IPR012854">
    <property type="entry name" value="Cu_amine_oxidase-like_N"/>
</dbReference>
<dbReference type="GO" id="GO:0030288">
    <property type="term" value="C:outer membrane-bounded periplasmic space"/>
    <property type="evidence" value="ECO:0007669"/>
    <property type="project" value="TreeGrafter"/>
</dbReference>
<gene>
    <name evidence="5" type="ORF">Cflav_PD3412</name>
</gene>
<dbReference type="InterPro" id="IPR036582">
    <property type="entry name" value="Mao_N_sf"/>
</dbReference>
<evidence type="ECO:0000313" key="6">
    <source>
        <dbReference type="Proteomes" id="UP000003688"/>
    </source>
</evidence>
<dbReference type="AlphaFoldDB" id="B9XII1"/>
<dbReference type="InterPro" id="IPR002508">
    <property type="entry name" value="MurNAc-LAA_cat"/>
</dbReference>
<proteinExistence type="predicted"/>
<dbReference type="InterPro" id="IPR050695">
    <property type="entry name" value="N-acetylmuramoyl_amidase_3"/>
</dbReference>
<evidence type="ECO:0000256" key="2">
    <source>
        <dbReference type="ARBA" id="ARBA00011901"/>
    </source>
</evidence>
<evidence type="ECO:0000259" key="4">
    <source>
        <dbReference type="SMART" id="SM00646"/>
    </source>
</evidence>
<accession>B9XII1</accession>
<dbReference type="EC" id="3.5.1.28" evidence="2"/>
<dbReference type="GO" id="GO:0009253">
    <property type="term" value="P:peptidoglycan catabolic process"/>
    <property type="evidence" value="ECO:0007669"/>
    <property type="project" value="InterPro"/>
</dbReference>
<comment type="caution">
    <text evidence="5">The sequence shown here is derived from an EMBL/GenBank/DDBJ whole genome shotgun (WGS) entry which is preliminary data.</text>
</comment>
<dbReference type="GO" id="GO:0008745">
    <property type="term" value="F:N-acetylmuramoyl-L-alanine amidase activity"/>
    <property type="evidence" value="ECO:0007669"/>
    <property type="project" value="UniProtKB-EC"/>
</dbReference>
<dbReference type="Proteomes" id="UP000003688">
    <property type="component" value="Unassembled WGS sequence"/>
</dbReference>
<dbReference type="Pfam" id="PF01520">
    <property type="entry name" value="Amidase_3"/>
    <property type="match status" value="1"/>
</dbReference>
<dbReference type="SUPFAM" id="SSF53187">
    <property type="entry name" value="Zn-dependent exopeptidases"/>
    <property type="match status" value="1"/>
</dbReference>
<name>B9XII1_PEDPL</name>
<dbReference type="Gene3D" id="3.30.457.10">
    <property type="entry name" value="Copper amine oxidase-like, N-terminal domain"/>
    <property type="match status" value="1"/>
</dbReference>
<evidence type="ECO:0000256" key="3">
    <source>
        <dbReference type="ARBA" id="ARBA00022801"/>
    </source>
</evidence>
<comment type="catalytic activity">
    <reaction evidence="1">
        <text>Hydrolyzes the link between N-acetylmuramoyl residues and L-amino acid residues in certain cell-wall glycopeptides.</text>
        <dbReference type="EC" id="3.5.1.28"/>
    </reaction>
</comment>
<dbReference type="EMBL" id="ABOX02000017">
    <property type="protein sequence ID" value="EEF60442.1"/>
    <property type="molecule type" value="Genomic_DNA"/>
</dbReference>
<keyword evidence="3 5" id="KW-0378">Hydrolase</keyword>
<dbReference type="SUPFAM" id="SSF55383">
    <property type="entry name" value="Copper amine oxidase, domain N"/>
    <property type="match status" value="1"/>
</dbReference>
<sequence>MAALDMHIPLSMRVIISTLLLFAFLKVGGVVPASGTASKLEKLVLPGRGDVRLSEWAKVSGFDIHWLKKDQSLQLTKDSSKLLFGVDSREAEVNGVNVWLSHPIVLVNGNPYISELDIHTALEPVLAPPKNFGGGKVKTIVIDPGHGGKDPGFQDGPQQEKKFTLLLAQELCSQLKQAGFEASLTRTTDTLIDLPVRPEIAKRRGADLFISLHWNSAPSSRNEVRGVETYCLTPAGASSFNAGGELFGSGTKPGNRFNDKNMYLAYQIQKSLLTGLAADDRGVKRARYAVLRTAEMPAILIEGGFMSHPAESKRIYDAVYRKQMARAIVNGITSYKKQVELVKKS</sequence>
<dbReference type="STRING" id="320771.Cflav_PD3412"/>
<evidence type="ECO:0000313" key="5">
    <source>
        <dbReference type="EMBL" id="EEF60442.1"/>
    </source>
</evidence>